<evidence type="ECO:0000256" key="2">
    <source>
        <dbReference type="ARBA" id="ARBA00022473"/>
    </source>
</evidence>
<dbReference type="InterPro" id="IPR044964">
    <property type="entry name" value="RCD1/SRO1-5"/>
</dbReference>
<dbReference type="Proteomes" id="UP000636800">
    <property type="component" value="Chromosome 13"/>
</dbReference>
<gene>
    <name evidence="8" type="ORF">HPP92_024956</name>
</gene>
<dbReference type="AlphaFoldDB" id="A0A835UAF2"/>
<dbReference type="PROSITE" id="PS50918">
    <property type="entry name" value="WWE"/>
    <property type="match status" value="1"/>
</dbReference>
<dbReference type="Gene3D" id="3.90.228.10">
    <property type="match status" value="1"/>
</dbReference>
<dbReference type="InterPro" id="IPR004170">
    <property type="entry name" value="WWE_dom"/>
</dbReference>
<organism evidence="8 9">
    <name type="scientific">Vanilla planifolia</name>
    <name type="common">Vanilla</name>
    <dbReference type="NCBI Taxonomy" id="51239"/>
    <lineage>
        <taxon>Eukaryota</taxon>
        <taxon>Viridiplantae</taxon>
        <taxon>Streptophyta</taxon>
        <taxon>Embryophyta</taxon>
        <taxon>Tracheophyta</taxon>
        <taxon>Spermatophyta</taxon>
        <taxon>Magnoliopsida</taxon>
        <taxon>Liliopsida</taxon>
        <taxon>Asparagales</taxon>
        <taxon>Orchidaceae</taxon>
        <taxon>Vanilloideae</taxon>
        <taxon>Vanilleae</taxon>
        <taxon>Vanilla</taxon>
    </lineage>
</organism>
<name>A0A835UAF2_VANPL</name>
<feature type="domain" description="WWE" evidence="5">
    <location>
        <begin position="64"/>
        <end position="139"/>
    </location>
</feature>
<dbReference type="Pfam" id="PF23467">
    <property type="entry name" value="WWE_5"/>
    <property type="match status" value="1"/>
</dbReference>
<dbReference type="EMBL" id="JADCNL010000013">
    <property type="protein sequence ID" value="KAG0455664.1"/>
    <property type="molecule type" value="Genomic_DNA"/>
</dbReference>
<dbReference type="PANTHER" id="PTHR32263:SF19">
    <property type="entry name" value="OS03G0230300 PROTEIN"/>
    <property type="match status" value="1"/>
</dbReference>
<keyword evidence="9" id="KW-1185">Reference proteome</keyword>
<dbReference type="InterPro" id="IPR022003">
    <property type="entry name" value="RST"/>
</dbReference>
<dbReference type="InterPro" id="IPR057823">
    <property type="entry name" value="WWE_RCD1"/>
</dbReference>
<evidence type="ECO:0008006" key="10">
    <source>
        <dbReference type="Google" id="ProtNLM"/>
    </source>
</evidence>
<evidence type="ECO:0000259" key="5">
    <source>
        <dbReference type="PROSITE" id="PS50918"/>
    </source>
</evidence>
<keyword evidence="3" id="KW-0346">Stress response</keyword>
<keyword evidence="2" id="KW-0217">Developmental protein</keyword>
<evidence type="ECO:0000256" key="3">
    <source>
        <dbReference type="ARBA" id="ARBA00023016"/>
    </source>
</evidence>
<dbReference type="PANTHER" id="PTHR32263">
    <property type="entry name" value="INACTIVE POLY [ADP-RIBOSE] POLYMERASE SRO4-RELATED"/>
    <property type="match status" value="1"/>
</dbReference>
<evidence type="ECO:0000256" key="4">
    <source>
        <dbReference type="ARBA" id="ARBA00023242"/>
    </source>
</evidence>
<keyword evidence="4" id="KW-0539">Nucleus</keyword>
<comment type="subcellular location">
    <subcellularLocation>
        <location evidence="1">Nucleus</location>
    </subcellularLocation>
</comment>
<accession>A0A835UAF2</accession>
<sequence>MEKQATGVFSQSRTAVAAATEEQLFLRTKATTLDLGAGNSLVEVFSGECLGLSNGFLPPEQFVRAFSNFKKSGAPIRFLFFSKGAWLDVDHQAFEELKEGFLAGKTTLKVNCDGKEYLLDFLRMLRIAMDTRRQNSIAWIDVHGRCYFPANAVDESGNQENISEKIDLGLRLGNSLLVPSLSSRPPGRTNANFDCAKEFIGEDTEVSSPRWPDTRTLRDDAKSYKVVERLFLSGIKKYIRDVVVTSIHRCSQSTPSGKSRLLSVRLHKSATLKARGRANVKFGWYGTSATDITTIMSCGFRQPNSGRLGSSAHGVGIHLSPLYSPFSSATLSETDEDDEKHVFLCRVIMGNPEEVPAGSTQDQPSNNRFDTAVDSFVNPNWYVVWSTHMNTHIVPEYIVSFKSSELCHGPGKLLGMHKLSAVADLSFPTILAEMGSFLPFSKTQALEILYNRYKVGKISKETFMKHIRLIMGDNLLIAFVRRCRSKRK</sequence>
<dbReference type="SUPFAM" id="SSF56399">
    <property type="entry name" value="ADP-ribosylation"/>
    <property type="match status" value="1"/>
</dbReference>
<dbReference type="PROSITE" id="PS51059">
    <property type="entry name" value="PARP_CATALYTIC"/>
    <property type="match status" value="1"/>
</dbReference>
<feature type="domain" description="PARP catalytic" evidence="6">
    <location>
        <begin position="200"/>
        <end position="422"/>
    </location>
</feature>
<dbReference type="GO" id="GO:0003950">
    <property type="term" value="F:NAD+ poly-ADP-ribosyltransferase activity"/>
    <property type="evidence" value="ECO:0007669"/>
    <property type="project" value="InterPro"/>
</dbReference>
<dbReference type="Pfam" id="PF12174">
    <property type="entry name" value="RST"/>
    <property type="match status" value="1"/>
</dbReference>
<evidence type="ECO:0000259" key="7">
    <source>
        <dbReference type="PROSITE" id="PS51879"/>
    </source>
</evidence>
<dbReference type="InterPro" id="IPR012317">
    <property type="entry name" value="Poly(ADP-ribose)pol_cat_dom"/>
</dbReference>
<reference evidence="8 9" key="1">
    <citation type="journal article" date="2020" name="Nat. Food">
        <title>A phased Vanilla planifolia genome enables genetic improvement of flavour and production.</title>
        <authorList>
            <person name="Hasing T."/>
            <person name="Tang H."/>
            <person name="Brym M."/>
            <person name="Khazi F."/>
            <person name="Huang T."/>
            <person name="Chambers A.H."/>
        </authorList>
    </citation>
    <scope>NUCLEOTIDE SEQUENCE [LARGE SCALE GENOMIC DNA]</scope>
    <source>
        <tissue evidence="8">Leaf</tissue>
    </source>
</reference>
<dbReference type="PROSITE" id="PS51879">
    <property type="entry name" value="RST"/>
    <property type="match status" value="1"/>
</dbReference>
<evidence type="ECO:0000313" key="8">
    <source>
        <dbReference type="EMBL" id="KAG0455664.1"/>
    </source>
</evidence>
<evidence type="ECO:0000256" key="1">
    <source>
        <dbReference type="ARBA" id="ARBA00004123"/>
    </source>
</evidence>
<evidence type="ECO:0000259" key="6">
    <source>
        <dbReference type="PROSITE" id="PS51059"/>
    </source>
</evidence>
<evidence type="ECO:0000313" key="9">
    <source>
        <dbReference type="Proteomes" id="UP000636800"/>
    </source>
</evidence>
<protein>
    <recommendedName>
        <fullName evidence="10">Inactive poly [ADP-ribose] polymerase SRO2</fullName>
    </recommendedName>
</protein>
<proteinExistence type="predicted"/>
<feature type="domain" description="RST" evidence="7">
    <location>
        <begin position="418"/>
        <end position="488"/>
    </location>
</feature>
<dbReference type="OrthoDB" id="1925875at2759"/>
<dbReference type="GO" id="GO:0005634">
    <property type="term" value="C:nucleus"/>
    <property type="evidence" value="ECO:0007669"/>
    <property type="project" value="UniProtKB-SubCell"/>
</dbReference>
<comment type="caution">
    <text evidence="8">The sequence shown here is derived from an EMBL/GenBank/DDBJ whole genome shotgun (WGS) entry which is preliminary data.</text>
</comment>